<organism evidence="1 2">
    <name type="scientific">Boeremia exigua</name>
    <dbReference type="NCBI Taxonomy" id="749465"/>
    <lineage>
        <taxon>Eukaryota</taxon>
        <taxon>Fungi</taxon>
        <taxon>Dikarya</taxon>
        <taxon>Ascomycota</taxon>
        <taxon>Pezizomycotina</taxon>
        <taxon>Dothideomycetes</taxon>
        <taxon>Pleosporomycetidae</taxon>
        <taxon>Pleosporales</taxon>
        <taxon>Pleosporineae</taxon>
        <taxon>Didymellaceae</taxon>
        <taxon>Boeremia</taxon>
    </lineage>
</organism>
<evidence type="ECO:0000313" key="2">
    <source>
        <dbReference type="Proteomes" id="UP001153331"/>
    </source>
</evidence>
<gene>
    <name evidence="1" type="ORF">OPT61_g258</name>
</gene>
<protein>
    <submittedName>
        <fullName evidence="1">Uncharacterized protein</fullName>
    </submittedName>
</protein>
<comment type="caution">
    <text evidence="1">The sequence shown here is derived from an EMBL/GenBank/DDBJ whole genome shotgun (WGS) entry which is preliminary data.</text>
</comment>
<dbReference type="Proteomes" id="UP001153331">
    <property type="component" value="Unassembled WGS sequence"/>
</dbReference>
<dbReference type="EMBL" id="JAPHNI010000008">
    <property type="protein sequence ID" value="KAJ8118836.1"/>
    <property type="molecule type" value="Genomic_DNA"/>
</dbReference>
<accession>A0ACC2IUE1</accession>
<name>A0ACC2IUE1_9PLEO</name>
<reference evidence="1" key="1">
    <citation type="submission" date="2022-11" db="EMBL/GenBank/DDBJ databases">
        <title>Genome Sequence of Boeremia exigua.</title>
        <authorList>
            <person name="Buettner E."/>
        </authorList>
    </citation>
    <scope>NUCLEOTIDE SEQUENCE</scope>
    <source>
        <strain evidence="1">CU02</strain>
    </source>
</reference>
<proteinExistence type="predicted"/>
<evidence type="ECO:0000313" key="1">
    <source>
        <dbReference type="EMBL" id="KAJ8118836.1"/>
    </source>
</evidence>
<sequence length="97" mass="10505">MSQTGAYLRVDLGSSLVWHSPTPSCSSSTPTTIRIGSRHTRASQQRRECRAVIVSPQRPRQRLQPSLADPRVAEAQNPRTSSTTPLLTAETPQAGAP</sequence>
<keyword evidence="2" id="KW-1185">Reference proteome</keyword>